<dbReference type="Gene3D" id="2.60.120.10">
    <property type="entry name" value="Jelly Rolls"/>
    <property type="match status" value="1"/>
</dbReference>
<proteinExistence type="predicted"/>
<gene>
    <name evidence="3" type="ORF">CLOSTMETH_01608</name>
</gene>
<feature type="non-terminal residue" evidence="3">
    <location>
        <position position="282"/>
    </location>
</feature>
<dbReference type="GO" id="GO:0006355">
    <property type="term" value="P:regulation of DNA-templated transcription"/>
    <property type="evidence" value="ECO:0007669"/>
    <property type="project" value="InterPro"/>
</dbReference>
<keyword evidence="4" id="KW-1185">Reference proteome</keyword>
<dbReference type="Pfam" id="PF02311">
    <property type="entry name" value="AraC_binding"/>
    <property type="match status" value="1"/>
</dbReference>
<organism evidence="3 4">
    <name type="scientific">[Clostridium] methylpentosum DSM 5476</name>
    <dbReference type="NCBI Taxonomy" id="537013"/>
    <lineage>
        <taxon>Bacteria</taxon>
        <taxon>Bacillati</taxon>
        <taxon>Bacillota</taxon>
        <taxon>Clostridia</taxon>
        <taxon>Eubacteriales</taxon>
        <taxon>Oscillospiraceae</taxon>
        <taxon>Oscillospiraceae incertae sedis</taxon>
    </lineage>
</organism>
<dbReference type="Proteomes" id="UP000003340">
    <property type="component" value="Unassembled WGS sequence"/>
</dbReference>
<dbReference type="InterPro" id="IPR014710">
    <property type="entry name" value="RmlC-like_jellyroll"/>
</dbReference>
<evidence type="ECO:0000313" key="3">
    <source>
        <dbReference type="EMBL" id="EEG30761.1"/>
    </source>
</evidence>
<dbReference type="eggNOG" id="COG1917">
    <property type="taxonomic scope" value="Bacteria"/>
</dbReference>
<dbReference type="HOGENOM" id="CLU_988652_0_0_9"/>
<keyword evidence="1" id="KW-0238">DNA-binding</keyword>
<dbReference type="InterPro" id="IPR037923">
    <property type="entry name" value="HTH-like"/>
</dbReference>
<dbReference type="STRING" id="537013.CLOSTMETH_01608"/>
<accession>C0ECN7</accession>
<feature type="domain" description="AraC-type arabinose-binding/dimerisation" evidence="2">
    <location>
        <begin position="105"/>
        <end position="177"/>
    </location>
</feature>
<dbReference type="AlphaFoldDB" id="C0ECN7"/>
<dbReference type="InterPro" id="IPR003313">
    <property type="entry name" value="AraC-bd"/>
</dbReference>
<dbReference type="EMBL" id="ACEC01000055">
    <property type="protein sequence ID" value="EEG30761.1"/>
    <property type="molecule type" value="Genomic_DNA"/>
</dbReference>
<comment type="caution">
    <text evidence="3">The sequence shown here is derived from an EMBL/GenBank/DDBJ whole genome shotgun (WGS) entry which is preliminary data.</text>
</comment>
<reference evidence="3 4" key="1">
    <citation type="submission" date="2009-01" db="EMBL/GenBank/DDBJ databases">
        <authorList>
            <person name="Fulton L."/>
            <person name="Clifton S."/>
            <person name="Fulton B."/>
            <person name="Xu J."/>
            <person name="Minx P."/>
            <person name="Pepin K.H."/>
            <person name="Johnson M."/>
            <person name="Bhonagiri V."/>
            <person name="Nash W.E."/>
            <person name="Mardis E.R."/>
            <person name="Wilson R.K."/>
        </authorList>
    </citation>
    <scope>NUCLEOTIDE SEQUENCE [LARGE SCALE GENOMIC DNA]</scope>
    <source>
        <strain evidence="3 4">DSM 5476</strain>
    </source>
</reference>
<evidence type="ECO:0000256" key="1">
    <source>
        <dbReference type="ARBA" id="ARBA00023125"/>
    </source>
</evidence>
<evidence type="ECO:0000313" key="4">
    <source>
        <dbReference type="Proteomes" id="UP000003340"/>
    </source>
</evidence>
<sequence length="282" mass="32212">MDFSELYHAVNQIVDSQRQFILKMLQKPPTSPPLWTAASGEVFETPEKLPYLIMQETNYFSGAEEIVVSIDLFYSLPDEAKAKLHQQYAKRIVSSPVNPKEGRRRIKFHQHDFFEIVYVYQGGCINVVSGKQRHLVAGDFCLFNLAALHSITLDDEHSVVINILIKKSLFESIFVNMLSASSPIQHFYINSLFLHDPNQRTIYLNCRPGSTVEFYLLQLILGYNSDEPSDQNTLKALLICFLNDLAKEHKENLEQSVLQETGRSFSSILSYIGSHYQTATPE</sequence>
<evidence type="ECO:0000259" key="2">
    <source>
        <dbReference type="Pfam" id="PF02311"/>
    </source>
</evidence>
<protein>
    <recommendedName>
        <fullName evidence="2">AraC-type arabinose-binding/dimerisation domain-containing protein</fullName>
    </recommendedName>
</protein>
<dbReference type="SUPFAM" id="SSF51215">
    <property type="entry name" value="Regulatory protein AraC"/>
    <property type="match status" value="1"/>
</dbReference>
<dbReference type="GO" id="GO:0003677">
    <property type="term" value="F:DNA binding"/>
    <property type="evidence" value="ECO:0007669"/>
    <property type="project" value="UniProtKB-KW"/>
</dbReference>
<name>C0ECN7_9FIRM</name>
<reference evidence="3 4" key="2">
    <citation type="submission" date="2009-02" db="EMBL/GenBank/DDBJ databases">
        <title>Draft genome sequence of Clostridium methylpentosum (DSM 5476).</title>
        <authorList>
            <person name="Sudarsanam P."/>
            <person name="Ley R."/>
            <person name="Guruge J."/>
            <person name="Turnbaugh P.J."/>
            <person name="Mahowald M."/>
            <person name="Liep D."/>
            <person name="Gordon J."/>
        </authorList>
    </citation>
    <scope>NUCLEOTIDE SEQUENCE [LARGE SCALE GENOMIC DNA]</scope>
    <source>
        <strain evidence="3 4">DSM 5476</strain>
    </source>
</reference>